<reference evidence="2" key="1">
    <citation type="submission" date="2020-10" db="EMBL/GenBank/DDBJ databases">
        <authorList>
            <person name="Gilroy R."/>
        </authorList>
    </citation>
    <scope>NUCLEOTIDE SEQUENCE</scope>
    <source>
        <strain evidence="2">10406</strain>
    </source>
</reference>
<feature type="transmembrane region" description="Helical" evidence="1">
    <location>
        <begin position="54"/>
        <end position="75"/>
    </location>
</feature>
<dbReference type="EMBL" id="DVOE01000085">
    <property type="protein sequence ID" value="HIU99291.1"/>
    <property type="molecule type" value="Genomic_DNA"/>
</dbReference>
<comment type="caution">
    <text evidence="2">The sequence shown here is derived from an EMBL/GenBank/DDBJ whole genome shotgun (WGS) entry which is preliminary data.</text>
</comment>
<evidence type="ECO:0000313" key="3">
    <source>
        <dbReference type="Proteomes" id="UP000886857"/>
    </source>
</evidence>
<reference evidence="2" key="2">
    <citation type="journal article" date="2021" name="PeerJ">
        <title>Extensive microbial diversity within the chicken gut microbiome revealed by metagenomics and culture.</title>
        <authorList>
            <person name="Gilroy R."/>
            <person name="Ravi A."/>
            <person name="Getino M."/>
            <person name="Pursley I."/>
            <person name="Horton D.L."/>
            <person name="Alikhan N.F."/>
            <person name="Baker D."/>
            <person name="Gharbi K."/>
            <person name="Hall N."/>
            <person name="Watson M."/>
            <person name="Adriaenssens E.M."/>
            <person name="Foster-Nyarko E."/>
            <person name="Jarju S."/>
            <person name="Secka A."/>
            <person name="Antonio M."/>
            <person name="Oren A."/>
            <person name="Chaudhuri R.R."/>
            <person name="La Ragione R."/>
            <person name="Hildebrand F."/>
            <person name="Pallen M.J."/>
        </authorList>
    </citation>
    <scope>NUCLEOTIDE SEQUENCE</scope>
    <source>
        <strain evidence="2">10406</strain>
    </source>
</reference>
<name>A0A9D1SWZ0_9FIRM</name>
<keyword evidence="1" id="KW-0812">Transmembrane</keyword>
<protein>
    <recommendedName>
        <fullName evidence="4">GtrA-like protein domain-containing protein</fullName>
    </recommendedName>
</protein>
<organism evidence="2 3">
    <name type="scientific">Candidatus Limadaptatus stercoripullorum</name>
    <dbReference type="NCBI Taxonomy" id="2840846"/>
    <lineage>
        <taxon>Bacteria</taxon>
        <taxon>Bacillati</taxon>
        <taxon>Bacillota</taxon>
        <taxon>Clostridia</taxon>
        <taxon>Eubacteriales</taxon>
        <taxon>Candidatus Limadaptatus</taxon>
    </lineage>
</organism>
<dbReference type="AlphaFoldDB" id="A0A9D1SWZ0"/>
<gene>
    <name evidence="2" type="ORF">IAC73_05570</name>
</gene>
<evidence type="ECO:0000256" key="1">
    <source>
        <dbReference type="SAM" id="Phobius"/>
    </source>
</evidence>
<accession>A0A9D1SWZ0</accession>
<feature type="transmembrane region" description="Helical" evidence="1">
    <location>
        <begin position="154"/>
        <end position="172"/>
    </location>
</feature>
<dbReference type="Proteomes" id="UP000886857">
    <property type="component" value="Unassembled WGS sequence"/>
</dbReference>
<keyword evidence="1" id="KW-1133">Transmembrane helix</keyword>
<evidence type="ECO:0000313" key="2">
    <source>
        <dbReference type="EMBL" id="HIU99291.1"/>
    </source>
</evidence>
<proteinExistence type="predicted"/>
<keyword evidence="1" id="KW-0472">Membrane</keyword>
<feature type="transmembrane region" description="Helical" evidence="1">
    <location>
        <begin position="127"/>
        <end position="148"/>
    </location>
</feature>
<evidence type="ECO:0008006" key="4">
    <source>
        <dbReference type="Google" id="ProtNLM"/>
    </source>
</evidence>
<feature type="transmembrane region" description="Helical" evidence="1">
    <location>
        <begin position="95"/>
        <end position="115"/>
    </location>
</feature>
<sequence length="273" mass="30272">MTDGLIKEDGATEVSKAAPGTAEGYFDPAIAVAALDAERAREEKKQKRKTLVQAIKYACCTASAGVIEIVSYTVLYEVLPIDKAVMIDFITHVELRNFVSTLIALTLSILWNFTINRKFTFKSAGNVGRAMFLAFLFYVPFFPFKLWFNGYMPSYLAAGAASAAGVTVVEYLKKHVIINYAVEVCTMLINGVLEFCWQKFVIYRKEEGSALAKYEEGTVGEFGEIGIKDRGYDGADLLELMRDGEDISEMTDKDIRKAVEARAAADRKATVVR</sequence>